<dbReference type="InterPro" id="IPR002035">
    <property type="entry name" value="VWF_A"/>
</dbReference>
<dbReference type="SUPFAM" id="SSF53300">
    <property type="entry name" value="vWA-like"/>
    <property type="match status" value="1"/>
</dbReference>
<dbReference type="InterPro" id="IPR051266">
    <property type="entry name" value="CLCR"/>
</dbReference>
<keyword evidence="1" id="KW-0812">Transmembrane</keyword>
<evidence type="ECO:0000256" key="1">
    <source>
        <dbReference type="SAM" id="Phobius"/>
    </source>
</evidence>
<evidence type="ECO:0000313" key="3">
    <source>
        <dbReference type="EMBL" id="AKG36034.1"/>
    </source>
</evidence>
<dbReference type="AlphaFoldDB" id="A0A0F7FCC5"/>
<sequence>MKNLKKYRTKAVVTFVLFLIFVQTFFSAGLTGSAEAASSALPAGYDVVFVMDTSYSMRESDKEGIATEVVKMFMDMSDASRTKVGFVAYNHQIVAASPLASIAVAARRTGIQTDISSLKRSGYTDLGLGLRKGADLLASGTGEGRKPFLILLSDGETDFGPFSSSRTKADSDRDVASVIKSAKARNYPVYTIGLNHNGAVNRKELEQIAGETGGSSYITSSADDLPEIVNRIFASQIRSQLMQTAGITATGSLQDVMVTIPDSSMEEANLVLLSEHRLKEAQLYYNSDNIRRYESNRYVILKIGHPAAGSLKLKLRGQAGDLIKVNLLGSYALEVDSKMTGGGASGKNAGNGASRLAGGETLKGQETAFEARLVTGGGQPLQNEDVYTSLKAELVVTSANGQSKKQIPMVYKSGSFRAKYSFPQTGKYTWQVKMHGAAFYRNGIVNNVHAVNTGPEATGNWKLHAIREDGEIRLNLDDYFHDANNDPLTFSAADEKAFDLGRYKWEGHTLVLSSLRTGEAGLKLTAADPQGETASAVLLLTVESRYTVLKWSLGGALLAIAAGVLLYFCFRPRPDFTGKLEGLFLATASGNEVPVKSWPLTSFPGRKVTLNELFHSLAVHEPLPEAERIVFTPGKNGMLTVKHDTRCAVQHGKTPVARNQKAVMSYNEKLYITFEDGITEIELRYKAIKPVTNIYTGGDSNRAG</sequence>
<gene>
    <name evidence="3" type="ORF">VK70_16915</name>
</gene>
<dbReference type="EMBL" id="CP011114">
    <property type="protein sequence ID" value="AKG36034.1"/>
    <property type="molecule type" value="Genomic_DNA"/>
</dbReference>
<dbReference type="HOGENOM" id="CLU_456857_0_0_9"/>
<protein>
    <recommendedName>
        <fullName evidence="2">VWFA domain-containing protein</fullName>
    </recommendedName>
</protein>
<accession>A0A0F7FCC5</accession>
<reference evidence="3 4" key="1">
    <citation type="submission" date="2015-03" db="EMBL/GenBank/DDBJ databases">
        <authorList>
            <person name="Abdul Halim M."/>
        </authorList>
    </citation>
    <scope>NUCLEOTIDE SEQUENCE [LARGE SCALE GENOMIC DNA]</scope>
    <source>
        <strain evidence="3 4">ATCC 35681</strain>
    </source>
</reference>
<dbReference type="CDD" id="cd00198">
    <property type="entry name" value="vWFA"/>
    <property type="match status" value="1"/>
</dbReference>
<dbReference type="InterPro" id="IPR036465">
    <property type="entry name" value="vWFA_dom_sf"/>
</dbReference>
<evidence type="ECO:0000313" key="4">
    <source>
        <dbReference type="Proteomes" id="UP000034189"/>
    </source>
</evidence>
<dbReference type="SMART" id="SM00327">
    <property type="entry name" value="VWA"/>
    <property type="match status" value="1"/>
</dbReference>
<dbReference type="Gene3D" id="3.40.50.410">
    <property type="entry name" value="von Willebrand factor, type A domain"/>
    <property type="match status" value="1"/>
</dbReference>
<dbReference type="Proteomes" id="UP000034189">
    <property type="component" value="Chromosome"/>
</dbReference>
<dbReference type="PATRIC" id="fig|1333534.5.peg.3724"/>
<dbReference type="PROSITE" id="PS50234">
    <property type="entry name" value="VWFA"/>
    <property type="match status" value="1"/>
</dbReference>
<name>A0A0F7FCC5_PAEDU</name>
<keyword evidence="1" id="KW-0472">Membrane</keyword>
<dbReference type="OrthoDB" id="1673233at2"/>
<reference evidence="3 4" key="2">
    <citation type="journal article" date="2016" name="Genome Announc.">
        <title>Genome Sequence of a Gram-Positive Diazotroph, Paenibacillus durus Type Strain ATCC 35681.</title>
        <authorList>
            <person name="Halim M.A."/>
            <person name="Rahman A.Y."/>
            <person name="Sim K.S."/>
            <person name="Yam H.C."/>
            <person name="Rahim A.A."/>
            <person name="Ghazali A.H."/>
            <person name="Najimudin N."/>
        </authorList>
    </citation>
    <scope>NUCLEOTIDE SEQUENCE [LARGE SCALE GENOMIC DNA]</scope>
    <source>
        <strain evidence="3 4">ATCC 35681</strain>
    </source>
</reference>
<dbReference type="PANTHER" id="PTHR10579:SF43">
    <property type="entry name" value="ZINC FINGER (C3HC4-TYPE RING FINGER) FAMILY PROTEIN"/>
    <property type="match status" value="1"/>
</dbReference>
<feature type="transmembrane region" description="Helical" evidence="1">
    <location>
        <begin position="551"/>
        <end position="570"/>
    </location>
</feature>
<keyword evidence="1" id="KW-1133">Transmembrane helix</keyword>
<dbReference type="RefSeq" id="WP_046723559.1">
    <property type="nucleotide sequence ID" value="NZ_CP011114.1"/>
</dbReference>
<proteinExistence type="predicted"/>
<dbReference type="Pfam" id="PF00092">
    <property type="entry name" value="VWA"/>
    <property type="match status" value="1"/>
</dbReference>
<dbReference type="PANTHER" id="PTHR10579">
    <property type="entry name" value="CALCIUM-ACTIVATED CHLORIDE CHANNEL REGULATOR"/>
    <property type="match status" value="1"/>
</dbReference>
<feature type="domain" description="VWFA" evidence="2">
    <location>
        <begin position="46"/>
        <end position="232"/>
    </location>
</feature>
<organism evidence="3 4">
    <name type="scientific">Paenibacillus durus ATCC 35681</name>
    <dbReference type="NCBI Taxonomy" id="1333534"/>
    <lineage>
        <taxon>Bacteria</taxon>
        <taxon>Bacillati</taxon>
        <taxon>Bacillota</taxon>
        <taxon>Bacilli</taxon>
        <taxon>Bacillales</taxon>
        <taxon>Paenibacillaceae</taxon>
        <taxon>Paenibacillus</taxon>
    </lineage>
</organism>
<evidence type="ECO:0000259" key="2">
    <source>
        <dbReference type="PROSITE" id="PS50234"/>
    </source>
</evidence>